<dbReference type="InterPro" id="IPR007390">
    <property type="entry name" value="Spore_V_R"/>
</dbReference>
<accession>A0A518DUI6</accession>
<feature type="domain" description="SpoVR protein-like N-terminal" evidence="2">
    <location>
        <begin position="13"/>
        <end position="429"/>
    </location>
</feature>
<organism evidence="4 5">
    <name type="scientific">Lignipirellula cremea</name>
    <dbReference type="NCBI Taxonomy" id="2528010"/>
    <lineage>
        <taxon>Bacteria</taxon>
        <taxon>Pseudomonadati</taxon>
        <taxon>Planctomycetota</taxon>
        <taxon>Planctomycetia</taxon>
        <taxon>Pirellulales</taxon>
        <taxon>Pirellulaceae</taxon>
        <taxon>Lignipirellula</taxon>
    </lineage>
</organism>
<sequence>MTAVHNFRPLPPELAEIQVQMEGHAASYGLDFFPTIFEVVDHDQLNAVAAYGGFPTRYPHWRFGMEYAQLSKSYSYGLSKIYELVINNNPCYAYLLASNGITDHKLVMAHVYGHCDFFKNNEWFRQTNRKMIDEMANHGNRIRRYMDRFGVEEVENFIDLCLSIEDLIDIHAPFIRRRDATQKYDFRANTDEQRSPQPQRFQSKSYMDSFVNPPAALKKEAERLQEQDRQREGFPAEPTRDVMLFILENAPLKPWQADVLAIIRDEAYYFAPQAQTKIMNEGWATYWHSTIMTRHGIEPNDLICYADHCAGTLAGSRTRLNPYKLGVELFRDIEDRWNRGCYGEDYERCDDMRAKQEWNTHAGLGREKIFEVRRIHNDLTFIDEFLTLEFCRRHQLFQFGFNDDSGYYEIESRKFDEVKQQLLFNLTNRGRPQISVVDGNFRNRGELLLEHTFVGVELKMSYAHDTLKNMYSLWGRPVSIRTVLDDTVTLLGFDGAENSLQQMDELLPEDDVA</sequence>
<dbReference type="AlphaFoldDB" id="A0A518DUI6"/>
<gene>
    <name evidence="4" type="ORF">Pla8534_33160</name>
</gene>
<dbReference type="KEGG" id="lcre:Pla8534_33160"/>
<keyword evidence="5" id="KW-1185">Reference proteome</keyword>
<evidence type="ECO:0000313" key="4">
    <source>
        <dbReference type="EMBL" id="QDU95501.1"/>
    </source>
</evidence>
<dbReference type="RefSeq" id="WP_145054232.1">
    <property type="nucleotide sequence ID" value="NZ_CP036433.1"/>
</dbReference>
<proteinExistence type="predicted"/>
<dbReference type="InterPro" id="IPR057008">
    <property type="entry name" value="SpoVR-like_C"/>
</dbReference>
<dbReference type="OrthoDB" id="9784270at2"/>
<feature type="compositionally biased region" description="Polar residues" evidence="1">
    <location>
        <begin position="195"/>
        <end position="205"/>
    </location>
</feature>
<dbReference type="PANTHER" id="PTHR30029">
    <property type="entry name" value="STAGE V SPORULATION PROTEIN R"/>
    <property type="match status" value="1"/>
</dbReference>
<name>A0A518DUI6_9BACT</name>
<dbReference type="PANTHER" id="PTHR30029:SF2">
    <property type="entry name" value="STAGE V SPORULATION PROTEIN R"/>
    <property type="match status" value="1"/>
</dbReference>
<evidence type="ECO:0000259" key="2">
    <source>
        <dbReference type="Pfam" id="PF04293"/>
    </source>
</evidence>
<feature type="region of interest" description="Disordered" evidence="1">
    <location>
        <begin position="186"/>
        <end position="205"/>
    </location>
</feature>
<protein>
    <submittedName>
        <fullName evidence="4">SpoVR family protein</fullName>
    </submittedName>
</protein>
<dbReference type="Pfam" id="PF24755">
    <property type="entry name" value="SpoVR_C"/>
    <property type="match status" value="1"/>
</dbReference>
<feature type="domain" description="SpoVR-like C-terminal" evidence="3">
    <location>
        <begin position="432"/>
        <end position="483"/>
    </location>
</feature>
<reference evidence="4 5" key="1">
    <citation type="submission" date="2019-02" db="EMBL/GenBank/DDBJ databases">
        <title>Deep-cultivation of Planctomycetes and their phenomic and genomic characterization uncovers novel biology.</title>
        <authorList>
            <person name="Wiegand S."/>
            <person name="Jogler M."/>
            <person name="Boedeker C."/>
            <person name="Pinto D."/>
            <person name="Vollmers J."/>
            <person name="Rivas-Marin E."/>
            <person name="Kohn T."/>
            <person name="Peeters S.H."/>
            <person name="Heuer A."/>
            <person name="Rast P."/>
            <person name="Oberbeckmann S."/>
            <person name="Bunk B."/>
            <person name="Jeske O."/>
            <person name="Meyerdierks A."/>
            <person name="Storesund J.E."/>
            <person name="Kallscheuer N."/>
            <person name="Luecker S."/>
            <person name="Lage O.M."/>
            <person name="Pohl T."/>
            <person name="Merkel B.J."/>
            <person name="Hornburger P."/>
            <person name="Mueller R.-W."/>
            <person name="Bruemmer F."/>
            <person name="Labrenz M."/>
            <person name="Spormann A.M."/>
            <person name="Op den Camp H."/>
            <person name="Overmann J."/>
            <person name="Amann R."/>
            <person name="Jetten M.S.M."/>
            <person name="Mascher T."/>
            <person name="Medema M.H."/>
            <person name="Devos D.P."/>
            <person name="Kaster A.-K."/>
            <person name="Ovreas L."/>
            <person name="Rohde M."/>
            <person name="Galperin M.Y."/>
            <person name="Jogler C."/>
        </authorList>
    </citation>
    <scope>NUCLEOTIDE SEQUENCE [LARGE SCALE GENOMIC DNA]</scope>
    <source>
        <strain evidence="4 5">Pla85_3_4</strain>
    </source>
</reference>
<evidence type="ECO:0000256" key="1">
    <source>
        <dbReference type="SAM" id="MobiDB-lite"/>
    </source>
</evidence>
<dbReference type="InterPro" id="IPR056174">
    <property type="entry name" value="SpoVR_N"/>
</dbReference>
<dbReference type="Pfam" id="PF04293">
    <property type="entry name" value="SpoVR"/>
    <property type="match status" value="1"/>
</dbReference>
<dbReference type="Proteomes" id="UP000317648">
    <property type="component" value="Chromosome"/>
</dbReference>
<evidence type="ECO:0000313" key="5">
    <source>
        <dbReference type="Proteomes" id="UP000317648"/>
    </source>
</evidence>
<evidence type="ECO:0000259" key="3">
    <source>
        <dbReference type="Pfam" id="PF24755"/>
    </source>
</evidence>
<dbReference type="EMBL" id="CP036433">
    <property type="protein sequence ID" value="QDU95501.1"/>
    <property type="molecule type" value="Genomic_DNA"/>
</dbReference>